<keyword evidence="2" id="KW-0732">Signal</keyword>
<accession>A0A5P2BQ40</accession>
<sequence>MRSSLVARSACFALTAVAAPALTGAATAAATADSRSTAAPARVPDDLTPRGTEETQAGGHLFLNAKAEPGISS</sequence>
<dbReference type="AlphaFoldDB" id="A0A5P2BQ40"/>
<protein>
    <submittedName>
        <fullName evidence="3">Uncharacterized protein</fullName>
    </submittedName>
</protein>
<feature type="compositionally biased region" description="Basic and acidic residues" evidence="1">
    <location>
        <begin position="43"/>
        <end position="53"/>
    </location>
</feature>
<name>A0A5P2BQ40_STRVZ</name>
<dbReference type="Proteomes" id="UP000322927">
    <property type="component" value="Chromosome"/>
</dbReference>
<proteinExistence type="predicted"/>
<feature type="signal peptide" evidence="2">
    <location>
        <begin position="1"/>
        <end position="18"/>
    </location>
</feature>
<dbReference type="RefSeq" id="WP_150214086.1">
    <property type="nucleotide sequence ID" value="NZ_CP029192.1"/>
</dbReference>
<evidence type="ECO:0000313" key="3">
    <source>
        <dbReference type="EMBL" id="QES32443.1"/>
    </source>
</evidence>
<reference evidence="3 4" key="1">
    <citation type="submission" date="2018-05" db="EMBL/GenBank/DDBJ databases">
        <title>Streptomyces venezuelae.</title>
        <authorList>
            <person name="Kim W."/>
            <person name="Lee N."/>
            <person name="Cho B.-K."/>
        </authorList>
    </citation>
    <scope>NUCLEOTIDE SEQUENCE [LARGE SCALE GENOMIC DNA]</scope>
    <source>
        <strain evidence="3 4">ATCC 14584</strain>
    </source>
</reference>
<feature type="compositionally biased region" description="Low complexity" evidence="1">
    <location>
        <begin position="29"/>
        <end position="42"/>
    </location>
</feature>
<evidence type="ECO:0000256" key="1">
    <source>
        <dbReference type="SAM" id="MobiDB-lite"/>
    </source>
</evidence>
<gene>
    <name evidence="3" type="ORF">DEJ48_02610</name>
</gene>
<feature type="chain" id="PRO_5039608440" evidence="2">
    <location>
        <begin position="19"/>
        <end position="73"/>
    </location>
</feature>
<evidence type="ECO:0000256" key="2">
    <source>
        <dbReference type="SAM" id="SignalP"/>
    </source>
</evidence>
<feature type="region of interest" description="Disordered" evidence="1">
    <location>
        <begin position="29"/>
        <end position="73"/>
    </location>
</feature>
<dbReference type="EMBL" id="CP029192">
    <property type="protein sequence ID" value="QES32443.1"/>
    <property type="molecule type" value="Genomic_DNA"/>
</dbReference>
<evidence type="ECO:0000313" key="4">
    <source>
        <dbReference type="Proteomes" id="UP000322927"/>
    </source>
</evidence>
<organism evidence="3 4">
    <name type="scientific">Streptomyces venezuelae</name>
    <dbReference type="NCBI Taxonomy" id="54571"/>
    <lineage>
        <taxon>Bacteria</taxon>
        <taxon>Bacillati</taxon>
        <taxon>Actinomycetota</taxon>
        <taxon>Actinomycetes</taxon>
        <taxon>Kitasatosporales</taxon>
        <taxon>Streptomycetaceae</taxon>
        <taxon>Streptomyces</taxon>
    </lineage>
</organism>